<keyword evidence="11" id="KW-1185">Reference proteome</keyword>
<dbReference type="PANTHER" id="PTHR48069:SF3">
    <property type="entry name" value="DIHYDROFOLATE REDUCTASE"/>
    <property type="match status" value="1"/>
</dbReference>
<evidence type="ECO:0000256" key="5">
    <source>
        <dbReference type="ARBA" id="ARBA00022857"/>
    </source>
</evidence>
<dbReference type="RefSeq" id="WP_239797552.1">
    <property type="nucleotide sequence ID" value="NZ_OU912926.1"/>
</dbReference>
<comment type="pathway">
    <text evidence="1 8">Cofactor biosynthesis; tetrahydrofolate biosynthesis; 5,6,7,8-tetrahydrofolate from 7,8-dihydrofolate: step 1/1.</text>
</comment>
<name>A0ABN8ALW0_9PROT</name>
<evidence type="ECO:0000256" key="2">
    <source>
        <dbReference type="ARBA" id="ARBA00009539"/>
    </source>
</evidence>
<gene>
    <name evidence="10" type="primary">dfrA</name>
    <name evidence="10" type="ORF">NTG6680_2582</name>
</gene>
<keyword evidence="4 8" id="KW-0554">One-carbon metabolism</keyword>
<dbReference type="PRINTS" id="PR00070">
    <property type="entry name" value="DHFR"/>
</dbReference>
<dbReference type="PANTHER" id="PTHR48069">
    <property type="entry name" value="DIHYDROFOLATE REDUCTASE"/>
    <property type="match status" value="1"/>
</dbReference>
<keyword evidence="6 8" id="KW-0560">Oxidoreductase</keyword>
<evidence type="ECO:0000256" key="6">
    <source>
        <dbReference type="ARBA" id="ARBA00023002"/>
    </source>
</evidence>
<dbReference type="InterPro" id="IPR024072">
    <property type="entry name" value="DHFR-like_dom_sf"/>
</dbReference>
<dbReference type="CDD" id="cd00209">
    <property type="entry name" value="DHFR"/>
    <property type="match status" value="1"/>
</dbReference>
<comment type="function">
    <text evidence="7 8">Key enzyme in folate metabolism. Catalyzes an essential reaction for de novo glycine and purine synthesis, and for DNA precursor synthesis.</text>
</comment>
<dbReference type="SUPFAM" id="SSF53597">
    <property type="entry name" value="Dihydrofolate reductase-like"/>
    <property type="match status" value="1"/>
</dbReference>
<proteinExistence type="inferred from homology"/>
<evidence type="ECO:0000256" key="7">
    <source>
        <dbReference type="ARBA" id="ARBA00025067"/>
    </source>
</evidence>
<accession>A0ABN8ALW0</accession>
<evidence type="ECO:0000256" key="8">
    <source>
        <dbReference type="PIRNR" id="PIRNR000194"/>
    </source>
</evidence>
<sequence>MMNEQREEMGKGRVAIIVAMARNRTIGLNNRLPWHIPADLKRFKSLTMGHHLIMGRKTFDSIGKLLPGRTTVVVTRNHALKIEGCIMAYSLEDAISACAGDDEIFIVGGAELYALAMPLVDTIYLTEIRQDVTGDAHFPEFDKKLWQELAREPCSQETPQALEYHFVTYGRKE</sequence>
<evidence type="ECO:0000256" key="3">
    <source>
        <dbReference type="ARBA" id="ARBA00012856"/>
    </source>
</evidence>
<feature type="domain" description="DHFR" evidence="9">
    <location>
        <begin position="13"/>
        <end position="171"/>
    </location>
</feature>
<dbReference type="GO" id="GO:0004146">
    <property type="term" value="F:dihydrofolate reductase activity"/>
    <property type="evidence" value="ECO:0007669"/>
    <property type="project" value="UniProtKB-EC"/>
</dbReference>
<dbReference type="Pfam" id="PF00186">
    <property type="entry name" value="DHFR_1"/>
    <property type="match status" value="1"/>
</dbReference>
<organism evidence="10 11">
    <name type="scientific">Candidatus Nitrotoga arctica</name>
    <dbReference type="NCBI Taxonomy" id="453162"/>
    <lineage>
        <taxon>Bacteria</taxon>
        <taxon>Pseudomonadati</taxon>
        <taxon>Pseudomonadota</taxon>
        <taxon>Betaproteobacteria</taxon>
        <taxon>Nitrosomonadales</taxon>
        <taxon>Gallionellaceae</taxon>
        <taxon>Candidatus Nitrotoga</taxon>
    </lineage>
</organism>
<dbReference type="EMBL" id="OU912926">
    <property type="protein sequence ID" value="CAG9933831.1"/>
    <property type="molecule type" value="Genomic_DNA"/>
</dbReference>
<comment type="similarity">
    <text evidence="2 8">Belongs to the dihydrofolate reductase family.</text>
</comment>
<dbReference type="Proteomes" id="UP000839052">
    <property type="component" value="Chromosome"/>
</dbReference>
<protein>
    <recommendedName>
        <fullName evidence="3 8">Dihydrofolate reductase</fullName>
        <ecNumber evidence="3 8">1.5.1.3</ecNumber>
    </recommendedName>
</protein>
<evidence type="ECO:0000256" key="4">
    <source>
        <dbReference type="ARBA" id="ARBA00022563"/>
    </source>
</evidence>
<dbReference type="Gene3D" id="3.40.430.10">
    <property type="entry name" value="Dihydrofolate Reductase, subunit A"/>
    <property type="match status" value="1"/>
</dbReference>
<dbReference type="PROSITE" id="PS51330">
    <property type="entry name" value="DHFR_2"/>
    <property type="match status" value="1"/>
</dbReference>
<evidence type="ECO:0000256" key="1">
    <source>
        <dbReference type="ARBA" id="ARBA00004903"/>
    </source>
</evidence>
<keyword evidence="5 8" id="KW-0521">NADP</keyword>
<evidence type="ECO:0000259" key="9">
    <source>
        <dbReference type="PROSITE" id="PS51330"/>
    </source>
</evidence>
<reference evidence="10 11" key="1">
    <citation type="submission" date="2021-10" db="EMBL/GenBank/DDBJ databases">
        <authorList>
            <person name="Koch H."/>
        </authorList>
    </citation>
    <scope>NUCLEOTIDE SEQUENCE [LARGE SCALE GENOMIC DNA]</scope>
    <source>
        <strain evidence="10">6680</strain>
    </source>
</reference>
<dbReference type="InterPro" id="IPR001796">
    <property type="entry name" value="DHFR_dom"/>
</dbReference>
<dbReference type="PIRSF" id="PIRSF000194">
    <property type="entry name" value="DHFR"/>
    <property type="match status" value="1"/>
</dbReference>
<dbReference type="InterPro" id="IPR012259">
    <property type="entry name" value="DHFR"/>
</dbReference>
<comment type="catalytic activity">
    <reaction evidence="8">
        <text>(6S)-5,6,7,8-tetrahydrofolate + NADP(+) = 7,8-dihydrofolate + NADPH + H(+)</text>
        <dbReference type="Rhea" id="RHEA:15009"/>
        <dbReference type="ChEBI" id="CHEBI:15378"/>
        <dbReference type="ChEBI" id="CHEBI:57451"/>
        <dbReference type="ChEBI" id="CHEBI:57453"/>
        <dbReference type="ChEBI" id="CHEBI:57783"/>
        <dbReference type="ChEBI" id="CHEBI:58349"/>
        <dbReference type="EC" id="1.5.1.3"/>
    </reaction>
</comment>
<evidence type="ECO:0000313" key="10">
    <source>
        <dbReference type="EMBL" id="CAG9933831.1"/>
    </source>
</evidence>
<evidence type="ECO:0000313" key="11">
    <source>
        <dbReference type="Proteomes" id="UP000839052"/>
    </source>
</evidence>
<dbReference type="EC" id="1.5.1.3" evidence="3 8"/>